<comment type="similarity">
    <text evidence="9">Belongs to the TrpF family.</text>
</comment>
<evidence type="ECO:0000256" key="1">
    <source>
        <dbReference type="ARBA" id="ARBA00001164"/>
    </source>
</evidence>
<dbReference type="PANTHER" id="PTHR42894:SF1">
    <property type="entry name" value="N-(5'-PHOSPHORIBOSYL)ANTHRANILATE ISOMERASE"/>
    <property type="match status" value="1"/>
</dbReference>
<evidence type="ECO:0000256" key="5">
    <source>
        <dbReference type="ARBA" id="ARBA00022605"/>
    </source>
</evidence>
<comment type="catalytic activity">
    <reaction evidence="1 9">
        <text>N-(5-phospho-beta-D-ribosyl)anthranilate = 1-(2-carboxyphenylamino)-1-deoxy-D-ribulose 5-phosphate</text>
        <dbReference type="Rhea" id="RHEA:21540"/>
        <dbReference type="ChEBI" id="CHEBI:18277"/>
        <dbReference type="ChEBI" id="CHEBI:58613"/>
        <dbReference type="EC" id="5.3.1.24"/>
    </reaction>
</comment>
<dbReference type="EMBL" id="JAYLAA010000040">
    <property type="protein sequence ID" value="MEC3876466.1"/>
    <property type="molecule type" value="Genomic_DNA"/>
</dbReference>
<dbReference type="HAMAP" id="MF_00135">
    <property type="entry name" value="PRAI"/>
    <property type="match status" value="1"/>
</dbReference>
<keyword evidence="8 9" id="KW-0413">Isomerase</keyword>
<proteinExistence type="inferred from homology"/>
<dbReference type="PANTHER" id="PTHR42894">
    <property type="entry name" value="N-(5'-PHOSPHORIBOSYL)ANTHRANILATE ISOMERASE"/>
    <property type="match status" value="1"/>
</dbReference>
<name>A0ABU6HTT9_9FLAO</name>
<protein>
    <recommendedName>
        <fullName evidence="4 9">N-(5'-phosphoribosyl)anthranilate isomerase</fullName>
        <shortName evidence="9">PRAI</shortName>
        <ecNumber evidence="3 9">5.3.1.24</ecNumber>
    </recommendedName>
</protein>
<keyword evidence="7 9" id="KW-0057">Aromatic amino acid biosynthesis</keyword>
<evidence type="ECO:0000256" key="8">
    <source>
        <dbReference type="ARBA" id="ARBA00023235"/>
    </source>
</evidence>
<evidence type="ECO:0000256" key="3">
    <source>
        <dbReference type="ARBA" id="ARBA00012572"/>
    </source>
</evidence>
<evidence type="ECO:0000313" key="11">
    <source>
        <dbReference type="EMBL" id="MEC3876466.1"/>
    </source>
</evidence>
<keyword evidence="6 9" id="KW-0822">Tryptophan biosynthesis</keyword>
<accession>A0ABU6HTT9</accession>
<sequence length="225" mass="25860">MMERQLLLGNNLMKLKVCGLTQLEQIEKLTAMNTDFFGFIFYEKSPRYILNHLNLKQIGEIKHQGKVGVFVNESLEKIVEIAEKAKLNFIQLHGDENADFINELRKKLNPENKIIKVIRIGNQISDELQQIINVNFSTVDYFLFDTDSTTFGGTGKIFDWNLLNEIDIPLPYFLSGGISLENIEKLTIPKQKPFAIDINSRFETKPGIKDLGKIKILKTHLKFNT</sequence>
<gene>
    <name evidence="9" type="primary">trpF</name>
    <name evidence="11" type="ORF">SOP96_12135</name>
</gene>
<dbReference type="EC" id="5.3.1.24" evidence="3 9"/>
<keyword evidence="12" id="KW-1185">Reference proteome</keyword>
<comment type="caution">
    <text evidence="11">The sequence shown here is derived from an EMBL/GenBank/DDBJ whole genome shotgun (WGS) entry which is preliminary data.</text>
</comment>
<dbReference type="InterPro" id="IPR013785">
    <property type="entry name" value="Aldolase_TIM"/>
</dbReference>
<evidence type="ECO:0000256" key="7">
    <source>
        <dbReference type="ARBA" id="ARBA00023141"/>
    </source>
</evidence>
<comment type="pathway">
    <text evidence="2 9">Amino-acid biosynthesis; L-tryptophan biosynthesis; L-tryptophan from chorismate: step 3/5.</text>
</comment>
<organism evidence="11 12">
    <name type="scientific">Chryseobacterium salviniae</name>
    <dbReference type="NCBI Taxonomy" id="3101750"/>
    <lineage>
        <taxon>Bacteria</taxon>
        <taxon>Pseudomonadati</taxon>
        <taxon>Bacteroidota</taxon>
        <taxon>Flavobacteriia</taxon>
        <taxon>Flavobacteriales</taxon>
        <taxon>Weeksellaceae</taxon>
        <taxon>Chryseobacterium group</taxon>
        <taxon>Chryseobacterium</taxon>
    </lineage>
</organism>
<dbReference type="InterPro" id="IPR001240">
    <property type="entry name" value="PRAI_dom"/>
</dbReference>
<evidence type="ECO:0000256" key="9">
    <source>
        <dbReference type="HAMAP-Rule" id="MF_00135"/>
    </source>
</evidence>
<reference evidence="11 12" key="1">
    <citation type="submission" date="2024-01" db="EMBL/GenBank/DDBJ databases">
        <title>Chryseobacterium sp. T9W2-O.</title>
        <authorList>
            <person name="Maltman C."/>
        </authorList>
    </citation>
    <scope>NUCLEOTIDE SEQUENCE [LARGE SCALE GENOMIC DNA]</scope>
    <source>
        <strain evidence="11 12">T9W2-O</strain>
    </source>
</reference>
<dbReference type="SUPFAM" id="SSF51366">
    <property type="entry name" value="Ribulose-phoshate binding barrel"/>
    <property type="match status" value="1"/>
</dbReference>
<dbReference type="CDD" id="cd00405">
    <property type="entry name" value="PRAI"/>
    <property type="match status" value="1"/>
</dbReference>
<dbReference type="GO" id="GO:0016853">
    <property type="term" value="F:isomerase activity"/>
    <property type="evidence" value="ECO:0007669"/>
    <property type="project" value="UniProtKB-KW"/>
</dbReference>
<keyword evidence="5 9" id="KW-0028">Amino-acid biosynthesis</keyword>
<dbReference type="Proteomes" id="UP001348397">
    <property type="component" value="Unassembled WGS sequence"/>
</dbReference>
<feature type="domain" description="N-(5'phosphoribosyl) anthranilate isomerase (PRAI)" evidence="10">
    <location>
        <begin position="16"/>
        <end position="215"/>
    </location>
</feature>
<evidence type="ECO:0000313" key="12">
    <source>
        <dbReference type="Proteomes" id="UP001348397"/>
    </source>
</evidence>
<dbReference type="Gene3D" id="3.20.20.70">
    <property type="entry name" value="Aldolase class I"/>
    <property type="match status" value="1"/>
</dbReference>
<evidence type="ECO:0000256" key="6">
    <source>
        <dbReference type="ARBA" id="ARBA00022822"/>
    </source>
</evidence>
<dbReference type="RefSeq" id="WP_326321205.1">
    <property type="nucleotide sequence ID" value="NZ_JAYLAA010000040.1"/>
</dbReference>
<dbReference type="InterPro" id="IPR044643">
    <property type="entry name" value="TrpF_fam"/>
</dbReference>
<evidence type="ECO:0000256" key="2">
    <source>
        <dbReference type="ARBA" id="ARBA00004664"/>
    </source>
</evidence>
<dbReference type="InterPro" id="IPR011060">
    <property type="entry name" value="RibuloseP-bd_barrel"/>
</dbReference>
<evidence type="ECO:0000256" key="4">
    <source>
        <dbReference type="ARBA" id="ARBA00022272"/>
    </source>
</evidence>
<evidence type="ECO:0000259" key="10">
    <source>
        <dbReference type="Pfam" id="PF00697"/>
    </source>
</evidence>
<dbReference type="Pfam" id="PF00697">
    <property type="entry name" value="PRAI"/>
    <property type="match status" value="1"/>
</dbReference>